<dbReference type="InterPro" id="IPR024084">
    <property type="entry name" value="IsoPropMal-DH-like_dom"/>
</dbReference>
<accession>A0A0D6LWJ5</accession>
<keyword evidence="11" id="KW-0496">Mitochondrion</keyword>
<evidence type="ECO:0000256" key="4">
    <source>
        <dbReference type="ARBA" id="ARBA00022532"/>
    </source>
</evidence>
<gene>
    <name evidence="13" type="ORF">ANCCEY_06419</name>
</gene>
<evidence type="ECO:0000256" key="8">
    <source>
        <dbReference type="ARBA" id="ARBA00023002"/>
    </source>
</evidence>
<proteinExistence type="inferred from homology"/>
<evidence type="ECO:0000256" key="3">
    <source>
        <dbReference type="ARBA" id="ARBA00007769"/>
    </source>
</evidence>
<evidence type="ECO:0000313" key="13">
    <source>
        <dbReference type="EMBL" id="EPB74466.1"/>
    </source>
</evidence>
<keyword evidence="8" id="KW-0560">Oxidoreductase</keyword>
<evidence type="ECO:0000256" key="7">
    <source>
        <dbReference type="ARBA" id="ARBA00022946"/>
    </source>
</evidence>
<comment type="subunit">
    <text evidence="10">Heterooligomer of subunits alpha, beta, and gamma in the apparent ratio of 2:1:1.</text>
</comment>
<evidence type="ECO:0000256" key="2">
    <source>
        <dbReference type="ARBA" id="ARBA00001946"/>
    </source>
</evidence>
<evidence type="ECO:0000256" key="10">
    <source>
        <dbReference type="ARBA" id="ARBA00065927"/>
    </source>
</evidence>
<dbReference type="GO" id="GO:0006099">
    <property type="term" value="P:tricarboxylic acid cycle"/>
    <property type="evidence" value="ECO:0007669"/>
    <property type="project" value="UniProtKB-UniRule"/>
</dbReference>
<reference evidence="13 14" key="1">
    <citation type="submission" date="2013-05" db="EMBL/GenBank/DDBJ databases">
        <title>Draft genome of the parasitic nematode Anyclostoma ceylanicum.</title>
        <authorList>
            <person name="Mitreva M."/>
        </authorList>
    </citation>
    <scope>NUCLEOTIDE SEQUENCE [LARGE SCALE GENOMIC DNA]</scope>
</reference>
<comment type="similarity">
    <text evidence="3 11">Belongs to the isocitrate and isopropylmalate dehydrogenases family.</text>
</comment>
<sequence>MEEFPQLLLMSFFGSSLCNVRLAVAFMFLNRYELIDVCMQVPTFASRLEVKTDRSLAKRSAMLVKCLHKIGALTQMGARGMSTEAAKTPIDWDPVDVTPVKGRDGIFRIPSRCIELMHKNKVGLKGPLETPIGKGHRSLNLAVRKEFHLYANVRPCRSLEGHKTLYDNVDVVTIRENTEGEYSGIEHEIVSGVVQSIKLITEDASRRVAKYAFEYARQNGRKCVTAVHKANIMRMSDGLFLNICREQASKYPDIKFKEAYLDTVCLNMVQDPTQYDVLVMPNLYGDILSDLCAGLVGGLGVTPSGNIGEDAAVFESVHGTAPDIAGQDKANPTALLLSAVMMLRYMNLLDHASKIERAVFESIADGTAKTGDLGGTGTCSSFTSDSAIQSHFIYHVKYSETSYIITDQY</sequence>
<evidence type="ECO:0000256" key="6">
    <source>
        <dbReference type="ARBA" id="ARBA00022842"/>
    </source>
</evidence>
<keyword evidence="7 11" id="KW-0809">Transit peptide</keyword>
<dbReference type="EMBL" id="KE124941">
    <property type="protein sequence ID" value="EPB74466.1"/>
    <property type="molecule type" value="Genomic_DNA"/>
</dbReference>
<keyword evidence="9" id="KW-0520">NAD</keyword>
<dbReference type="GO" id="GO:0006102">
    <property type="term" value="P:isocitrate metabolic process"/>
    <property type="evidence" value="ECO:0007669"/>
    <property type="project" value="TreeGrafter"/>
</dbReference>
<keyword evidence="5" id="KW-0479">Metal-binding</keyword>
<dbReference type="FunFam" id="3.40.718.10:FF:000003">
    <property type="entry name" value="Isocitrate dehydrogenase [NAD] subunit, mitochondrial"/>
    <property type="match status" value="1"/>
</dbReference>
<dbReference type="PANTHER" id="PTHR11835">
    <property type="entry name" value="DECARBOXYLATING DEHYDROGENASES-ISOCITRATE, ISOPROPYLMALATE, TARTRATE"/>
    <property type="match status" value="1"/>
</dbReference>
<dbReference type="GO" id="GO:0051287">
    <property type="term" value="F:NAD binding"/>
    <property type="evidence" value="ECO:0007669"/>
    <property type="project" value="UniProtKB-UniRule"/>
</dbReference>
<dbReference type="InterPro" id="IPR004434">
    <property type="entry name" value="Isocitrate_DH_NAD"/>
</dbReference>
<dbReference type="GO" id="GO:0005739">
    <property type="term" value="C:mitochondrion"/>
    <property type="evidence" value="ECO:0007669"/>
    <property type="project" value="UniProtKB-SubCell"/>
</dbReference>
<dbReference type="PROSITE" id="PS00470">
    <property type="entry name" value="IDH_IMDH"/>
    <property type="match status" value="1"/>
</dbReference>
<protein>
    <recommendedName>
        <fullName evidence="11">Isocitrate dehydrogenase [NAD] subunit, mitochondrial</fullName>
    </recommendedName>
</protein>
<dbReference type="PANTHER" id="PTHR11835:SF34">
    <property type="entry name" value="ISOCITRATE DEHYDROGENASE [NAD] SUBUNIT ALPHA, MITOCHONDRIAL"/>
    <property type="match status" value="1"/>
</dbReference>
<dbReference type="InterPro" id="IPR019818">
    <property type="entry name" value="IsoCit/isopropylmalate_DH_CS"/>
</dbReference>
<evidence type="ECO:0000313" key="14">
    <source>
        <dbReference type="Proteomes" id="UP000054495"/>
    </source>
</evidence>
<keyword evidence="14" id="KW-1185">Reference proteome</keyword>
<dbReference type="GO" id="GO:0000287">
    <property type="term" value="F:magnesium ion binding"/>
    <property type="evidence" value="ECO:0007669"/>
    <property type="project" value="UniProtKB-UniRule"/>
</dbReference>
<dbReference type="Gene3D" id="3.40.718.10">
    <property type="entry name" value="Isopropylmalate Dehydrogenase"/>
    <property type="match status" value="1"/>
</dbReference>
<name>A0A0D6LWJ5_9BILA</name>
<evidence type="ECO:0000256" key="1">
    <source>
        <dbReference type="ARBA" id="ARBA00001936"/>
    </source>
</evidence>
<dbReference type="SUPFAM" id="SSF53659">
    <property type="entry name" value="Isocitrate/Isopropylmalate dehydrogenase-like"/>
    <property type="match status" value="1"/>
</dbReference>
<dbReference type="Proteomes" id="UP000054495">
    <property type="component" value="Unassembled WGS sequence"/>
</dbReference>
<feature type="domain" description="Isopropylmalate dehydrogenase-like" evidence="12">
    <location>
        <begin position="69"/>
        <end position="388"/>
    </location>
</feature>
<dbReference type="AlphaFoldDB" id="A0A0D6LWJ5"/>
<organism evidence="13 14">
    <name type="scientific">Ancylostoma ceylanicum</name>
    <dbReference type="NCBI Taxonomy" id="53326"/>
    <lineage>
        <taxon>Eukaryota</taxon>
        <taxon>Metazoa</taxon>
        <taxon>Ecdysozoa</taxon>
        <taxon>Nematoda</taxon>
        <taxon>Chromadorea</taxon>
        <taxon>Rhabditida</taxon>
        <taxon>Rhabditina</taxon>
        <taxon>Rhabditomorpha</taxon>
        <taxon>Strongyloidea</taxon>
        <taxon>Ancylostomatidae</taxon>
        <taxon>Ancylostomatinae</taxon>
        <taxon>Ancylostoma</taxon>
    </lineage>
</organism>
<comment type="cofactor">
    <cofactor evidence="2">
        <name>Mg(2+)</name>
        <dbReference type="ChEBI" id="CHEBI:18420"/>
    </cofactor>
</comment>
<keyword evidence="6" id="KW-0460">Magnesium</keyword>
<comment type="subcellular location">
    <subcellularLocation>
        <location evidence="11">Mitochondrion</location>
    </subcellularLocation>
</comment>
<evidence type="ECO:0000259" key="12">
    <source>
        <dbReference type="SMART" id="SM01329"/>
    </source>
</evidence>
<dbReference type="NCBIfam" id="TIGR00175">
    <property type="entry name" value="mito_nad_idh"/>
    <property type="match status" value="1"/>
</dbReference>
<keyword evidence="4 11" id="KW-0816">Tricarboxylic acid cycle</keyword>
<comment type="cofactor">
    <cofactor evidence="1">
        <name>Mn(2+)</name>
        <dbReference type="ChEBI" id="CHEBI:29035"/>
    </cofactor>
</comment>
<dbReference type="GO" id="GO:0004449">
    <property type="term" value="F:isocitrate dehydrogenase (NAD+) activity"/>
    <property type="evidence" value="ECO:0007669"/>
    <property type="project" value="TreeGrafter"/>
</dbReference>
<dbReference type="SMART" id="SM01329">
    <property type="entry name" value="Iso_dh"/>
    <property type="match status" value="1"/>
</dbReference>
<evidence type="ECO:0000256" key="11">
    <source>
        <dbReference type="RuleBase" id="RU361266"/>
    </source>
</evidence>
<dbReference type="Pfam" id="PF00180">
    <property type="entry name" value="Iso_dh"/>
    <property type="match status" value="1"/>
</dbReference>
<evidence type="ECO:0000256" key="5">
    <source>
        <dbReference type="ARBA" id="ARBA00022723"/>
    </source>
</evidence>
<evidence type="ECO:0000256" key="9">
    <source>
        <dbReference type="ARBA" id="ARBA00023027"/>
    </source>
</evidence>